<dbReference type="InterPro" id="IPR000073">
    <property type="entry name" value="AB_hydrolase_1"/>
</dbReference>
<dbReference type="AlphaFoldDB" id="A0A2S6NKV1"/>
<dbReference type="EMBL" id="NHRY01000068">
    <property type="protein sequence ID" value="PPQ35743.1"/>
    <property type="molecule type" value="Genomic_DNA"/>
</dbReference>
<feature type="domain" description="AB hydrolase-1" evidence="4">
    <location>
        <begin position="91"/>
        <end position="243"/>
    </location>
</feature>
<dbReference type="Pfam" id="PF00561">
    <property type="entry name" value="Abhydrolase_1"/>
    <property type="match status" value="1"/>
</dbReference>
<evidence type="ECO:0000259" key="5">
    <source>
        <dbReference type="Pfam" id="PF08386"/>
    </source>
</evidence>
<dbReference type="Pfam" id="PF08386">
    <property type="entry name" value="Abhydrolase_4"/>
    <property type="match status" value="1"/>
</dbReference>
<dbReference type="InterPro" id="IPR013595">
    <property type="entry name" value="Pept_S33_TAP-like_C"/>
</dbReference>
<proteinExistence type="inferred from homology"/>
<dbReference type="Gene3D" id="3.40.50.1820">
    <property type="entry name" value="alpha/beta hydrolase"/>
    <property type="match status" value="1"/>
</dbReference>
<accession>A0A2S6NKV1</accession>
<keyword evidence="3" id="KW-0378">Hydrolase</keyword>
<evidence type="ECO:0000313" key="6">
    <source>
        <dbReference type="EMBL" id="PPQ35743.1"/>
    </source>
</evidence>
<evidence type="ECO:0000256" key="3">
    <source>
        <dbReference type="ARBA" id="ARBA00022801"/>
    </source>
</evidence>
<dbReference type="InterPro" id="IPR029058">
    <property type="entry name" value="AB_hydrolase_fold"/>
</dbReference>
<keyword evidence="2" id="KW-0732">Signal</keyword>
<dbReference type="PANTHER" id="PTHR43248">
    <property type="entry name" value="2-SUCCINYL-6-HYDROXY-2,4-CYCLOHEXADIENE-1-CARBOXYLATE SYNTHASE"/>
    <property type="match status" value="1"/>
</dbReference>
<comment type="caution">
    <text evidence="6">The sequence shown here is derived from an EMBL/GenBank/DDBJ whole genome shotgun (WGS) entry which is preliminary data.</text>
</comment>
<evidence type="ECO:0000259" key="4">
    <source>
        <dbReference type="Pfam" id="PF00561"/>
    </source>
</evidence>
<sequence>MRPCTGISRKKCLGFLLVSFVTLPLAAGCLIVPAMAGVPAPQWQPCASAARAGFECASVPAPLDYAKPGGATITLAVIRHQANQPDNRIGTLFFNPGGPGGAGTQDLPAWFALFPQAVQDRFDIVSWDPRGIGASTAMQCFDNAADEENFFTGIPYQAFPVGYAQQTAWFQRFDEFAAICKQRDGDLLSHVSTTDSARDMDRLRQAVGEATLNYLGVSYGTYLGTVYANLFPDRIRAMVLDGDIDPTLWNNGGQSQVLLSDGVRFGSAAGAADSLQAFLEQCGQAGPGKCAFSTGDVAGTQAKLDTLLQRVKQTPLTLNGTQITYAALLTALHGWFFTTLPEPNFRGWAAGAAILQTLWTASDPNAVATASTASATAQPAAPTLGGAPEKYASDFQGSAVQCGDSPNPRPPERFRLLNRLVTTTYGPIGAVDLWIDEPCASWQATAADNYQGPWDQPTSATILVIGNTHDPATPYSGAVSLSQQLAKARLLTVDGYGHTVLLNPSQCAGQYESDYLVNGTLPPEGTVCQQDAQPFQ</sequence>
<evidence type="ECO:0000313" key="7">
    <source>
        <dbReference type="Proteomes" id="UP000239724"/>
    </source>
</evidence>
<keyword evidence="7" id="KW-1185">Reference proteome</keyword>
<dbReference type="GO" id="GO:0016787">
    <property type="term" value="F:hydrolase activity"/>
    <property type="evidence" value="ECO:0007669"/>
    <property type="project" value="UniProtKB-KW"/>
</dbReference>
<name>A0A2S6NKV1_RHOGL</name>
<dbReference type="PROSITE" id="PS51257">
    <property type="entry name" value="PROKAR_LIPOPROTEIN"/>
    <property type="match status" value="1"/>
</dbReference>
<dbReference type="InterPro" id="IPR051601">
    <property type="entry name" value="Serine_prot/Carboxylest_S33"/>
</dbReference>
<reference evidence="6 7" key="1">
    <citation type="journal article" date="2018" name="Arch. Microbiol.">
        <title>New insights into the metabolic potential of the phototrophic purple bacterium Rhodopila globiformis DSM 161(T) from its draft genome sequence and evidence for a vanadium-dependent nitrogenase.</title>
        <authorList>
            <person name="Imhoff J.F."/>
            <person name="Rahn T."/>
            <person name="Kunzel S."/>
            <person name="Neulinger S.C."/>
        </authorList>
    </citation>
    <scope>NUCLEOTIDE SEQUENCE [LARGE SCALE GENOMIC DNA]</scope>
    <source>
        <strain evidence="6 7">DSM 161</strain>
    </source>
</reference>
<evidence type="ECO:0000256" key="1">
    <source>
        <dbReference type="ARBA" id="ARBA00010088"/>
    </source>
</evidence>
<gene>
    <name evidence="6" type="ORF">CCS01_06695</name>
</gene>
<organism evidence="6 7">
    <name type="scientific">Rhodopila globiformis</name>
    <name type="common">Rhodopseudomonas globiformis</name>
    <dbReference type="NCBI Taxonomy" id="1071"/>
    <lineage>
        <taxon>Bacteria</taxon>
        <taxon>Pseudomonadati</taxon>
        <taxon>Pseudomonadota</taxon>
        <taxon>Alphaproteobacteria</taxon>
        <taxon>Acetobacterales</taxon>
        <taxon>Acetobacteraceae</taxon>
        <taxon>Rhodopila</taxon>
    </lineage>
</organism>
<dbReference type="SUPFAM" id="SSF53474">
    <property type="entry name" value="alpha/beta-Hydrolases"/>
    <property type="match status" value="1"/>
</dbReference>
<dbReference type="Proteomes" id="UP000239724">
    <property type="component" value="Unassembled WGS sequence"/>
</dbReference>
<comment type="similarity">
    <text evidence="1">Belongs to the peptidase S33 family.</text>
</comment>
<dbReference type="PANTHER" id="PTHR43248:SF29">
    <property type="entry name" value="TRIPEPTIDYL AMINOPEPTIDASE"/>
    <property type="match status" value="1"/>
</dbReference>
<feature type="domain" description="Peptidase S33 tripeptidyl aminopeptidase-like C-terminal" evidence="5">
    <location>
        <begin position="434"/>
        <end position="528"/>
    </location>
</feature>
<evidence type="ECO:0008006" key="8">
    <source>
        <dbReference type="Google" id="ProtNLM"/>
    </source>
</evidence>
<evidence type="ECO:0000256" key="2">
    <source>
        <dbReference type="ARBA" id="ARBA00022729"/>
    </source>
</evidence>
<protein>
    <recommendedName>
        <fullName evidence="8">AB hydrolase-1 domain-containing protein</fullName>
    </recommendedName>
</protein>